<dbReference type="SUPFAM" id="SSF48403">
    <property type="entry name" value="Ankyrin repeat"/>
    <property type="match status" value="1"/>
</dbReference>
<protein>
    <recommendedName>
        <fullName evidence="3">Ankyrin</fullName>
    </recommendedName>
</protein>
<evidence type="ECO:0008006" key="3">
    <source>
        <dbReference type="Google" id="ProtNLM"/>
    </source>
</evidence>
<dbReference type="HOGENOM" id="CLU_692466_0_0_7"/>
<name>D1B1P6_SULD5</name>
<evidence type="ECO:0000313" key="2">
    <source>
        <dbReference type="Proteomes" id="UP000002222"/>
    </source>
</evidence>
<dbReference type="AlphaFoldDB" id="D1B1P6"/>
<gene>
    <name evidence="1" type="ordered locus">Sdel_0987</name>
</gene>
<reference evidence="1 2" key="2">
    <citation type="journal article" date="2010" name="Stand. Genomic Sci.">
        <title>Complete genome sequence of Sulfurospirillum deleyianum type strain (5175).</title>
        <authorList>
            <person name="Sikorski J."/>
            <person name="Lapidus A."/>
            <person name="Copeland A."/>
            <person name="Glavina Del Rio T."/>
            <person name="Nolan M."/>
            <person name="Lucas S."/>
            <person name="Chen F."/>
            <person name="Tice H."/>
            <person name="Cheng J.F."/>
            <person name="Saunders E."/>
            <person name="Bruce D."/>
            <person name="Goodwin L."/>
            <person name="Pitluck S."/>
            <person name="Ovchinnikova G."/>
            <person name="Pati A."/>
            <person name="Ivanova N."/>
            <person name="Mavromatis K."/>
            <person name="Chen A."/>
            <person name="Palaniappan K."/>
            <person name="Chain P."/>
            <person name="Land M."/>
            <person name="Hauser L."/>
            <person name="Chang Y.J."/>
            <person name="Jeffries C.D."/>
            <person name="Brettin T."/>
            <person name="Detter J.C."/>
            <person name="Han C."/>
            <person name="Rohde M."/>
            <person name="Lang E."/>
            <person name="Spring S."/>
            <person name="Goker M."/>
            <person name="Bristow J."/>
            <person name="Eisen J.A."/>
            <person name="Markowitz V."/>
            <person name="Hugenholtz P."/>
            <person name="Kyrpides N.C."/>
            <person name="Klenk H.P."/>
        </authorList>
    </citation>
    <scope>NUCLEOTIDE SEQUENCE [LARGE SCALE GENOMIC DNA]</scope>
    <source>
        <strain evidence="2">ATCC 51133 / DSM 6946 / 5175</strain>
    </source>
</reference>
<evidence type="ECO:0000313" key="1">
    <source>
        <dbReference type="EMBL" id="ACZ12016.1"/>
    </source>
</evidence>
<sequence>MKKKAFAIFIIVFFITIGVKLFFSSSYFDVSKGILLNEHQTYTLEKNLHNGCYEVGFYSKDKLFDSAMFEAYTFQHSQFEVTLFDQGGKELKKIVIDNNSRLQHGFSPGRITSETTNVALELFKVPLQGANTIKAVIDVKQLNDKFKNKEVYLYFRKYAKECDMEHLAMVDKKHTYPINKSETNTTLIPLYRALTSKDTLKVETILDANKSLCDSNFIGDRTVFHYSAFLDDRDTLTYLEKQCTTKLLHKPDIFTKTPLVYAIENNATKVLDFLFEHGGTCPESIENTYLKNYVGGGTVYKKDAWGDNIAKFVHNYNLPEVADILLKYQCISANEKRQNFGQESTWIELMERDMRGTQQMKNDNDPRWKIQKDYTELIKVFKKYTKDTNTTQRINDGK</sequence>
<keyword evidence="2" id="KW-1185">Reference proteome</keyword>
<dbReference type="Proteomes" id="UP000002222">
    <property type="component" value="Chromosome"/>
</dbReference>
<dbReference type="OrthoDB" id="5355259at2"/>
<reference evidence="2" key="1">
    <citation type="submission" date="2009-11" db="EMBL/GenBank/DDBJ databases">
        <title>The complete genome of Sulfurospirillum deleyianum DSM 6946.</title>
        <authorList>
            <consortium name="US DOE Joint Genome Institute (JGI-PGF)"/>
            <person name="Lucas S."/>
            <person name="Copeland A."/>
            <person name="Lapidus A."/>
            <person name="Glavina del Rio T."/>
            <person name="Dalin E."/>
            <person name="Tice H."/>
            <person name="Bruce D."/>
            <person name="Goodwin L."/>
            <person name="Pitluck S."/>
            <person name="Kyrpides N."/>
            <person name="Mavromatis K."/>
            <person name="Ivanova N."/>
            <person name="Ovchinnikova G."/>
            <person name="Munk A.C."/>
            <person name="Lu M."/>
            <person name="Brettin T."/>
            <person name="Detter J.C."/>
            <person name="Han C."/>
            <person name="Tapia R."/>
            <person name="Larimer F."/>
            <person name="Land M."/>
            <person name="Hauser L."/>
            <person name="Markowitz V."/>
            <person name="Cheng J.F."/>
            <person name="Hugenholtz P."/>
            <person name="Woyke T."/>
            <person name="Wu D."/>
            <person name="Aumann P."/>
            <person name="Schneider S."/>
            <person name="Lang E."/>
            <person name="Spring S."/>
            <person name="Klenk H.P."/>
            <person name="Eisen J.A."/>
        </authorList>
    </citation>
    <scope>NUCLEOTIDE SEQUENCE [LARGE SCALE GENOMIC DNA]</scope>
    <source>
        <strain evidence="2">ATCC 51133 / DSM 6946 / 5175</strain>
    </source>
</reference>
<dbReference type="RefSeq" id="WP_012856776.1">
    <property type="nucleotide sequence ID" value="NC_013512.1"/>
</dbReference>
<dbReference type="InterPro" id="IPR036770">
    <property type="entry name" value="Ankyrin_rpt-contain_sf"/>
</dbReference>
<accession>D1B1P6</accession>
<proteinExistence type="predicted"/>
<dbReference type="STRING" id="525898.Sdel_0987"/>
<dbReference type="EMBL" id="CP001816">
    <property type="protein sequence ID" value="ACZ12016.1"/>
    <property type="molecule type" value="Genomic_DNA"/>
</dbReference>
<dbReference type="KEGG" id="sdl:Sdel_0987"/>
<organism evidence="1 2">
    <name type="scientific">Sulfurospirillum deleyianum (strain ATCC 51133 / DSM 6946 / 5175)</name>
    <dbReference type="NCBI Taxonomy" id="525898"/>
    <lineage>
        <taxon>Bacteria</taxon>
        <taxon>Pseudomonadati</taxon>
        <taxon>Campylobacterota</taxon>
        <taxon>Epsilonproteobacteria</taxon>
        <taxon>Campylobacterales</taxon>
        <taxon>Sulfurospirillaceae</taxon>
        <taxon>Sulfurospirillum</taxon>
    </lineage>
</organism>
<dbReference type="Gene3D" id="1.25.40.20">
    <property type="entry name" value="Ankyrin repeat-containing domain"/>
    <property type="match status" value="1"/>
</dbReference>